<evidence type="ECO:0000313" key="2">
    <source>
        <dbReference type="Proteomes" id="UP000054324"/>
    </source>
</evidence>
<dbReference type="KEGG" id="ovi:T265_08559"/>
<dbReference type="Proteomes" id="UP000054324">
    <property type="component" value="Unassembled WGS sequence"/>
</dbReference>
<proteinExistence type="predicted"/>
<dbReference type="CTD" id="20322738"/>
<sequence>MNETTASTDNISLLSKITTTGIYANRGLIALQVQVDKSRCESGCSHTSSLISVSEAPRPSTWAFLAGNLILFEHKSGHFGKNFLDLYELFLIVVDFATLAQNGDPPLYKPVVAVPLTVPKIDEYYRKTNKYRVHARICTADELEFSASPLWCGFTRIIALGHEDDFLNKSDVNVNSTFPANPKTDIKKLSSGFQTSVALPDREVLTSGWSIDRQN</sequence>
<dbReference type="EMBL" id="KL596844">
    <property type="protein sequence ID" value="KER23566.1"/>
    <property type="molecule type" value="Genomic_DNA"/>
</dbReference>
<evidence type="ECO:0000313" key="1">
    <source>
        <dbReference type="EMBL" id="KER23566.1"/>
    </source>
</evidence>
<gene>
    <name evidence="1" type="ORF">T265_08559</name>
</gene>
<organism evidence="1 2">
    <name type="scientific">Opisthorchis viverrini</name>
    <name type="common">Southeast Asian liver fluke</name>
    <dbReference type="NCBI Taxonomy" id="6198"/>
    <lineage>
        <taxon>Eukaryota</taxon>
        <taxon>Metazoa</taxon>
        <taxon>Spiralia</taxon>
        <taxon>Lophotrochozoa</taxon>
        <taxon>Platyhelminthes</taxon>
        <taxon>Trematoda</taxon>
        <taxon>Digenea</taxon>
        <taxon>Opisthorchiida</taxon>
        <taxon>Opisthorchiata</taxon>
        <taxon>Opisthorchiidae</taxon>
        <taxon>Opisthorchis</taxon>
    </lineage>
</organism>
<dbReference type="GeneID" id="20322738"/>
<accession>A0A074Z8M7</accession>
<reference evidence="1 2" key="1">
    <citation type="submission" date="2013-11" db="EMBL/GenBank/DDBJ databases">
        <title>Opisthorchis viverrini - life in the bile duct.</title>
        <authorList>
            <person name="Young N.D."/>
            <person name="Nagarajan N."/>
            <person name="Lin S.J."/>
            <person name="Korhonen P.K."/>
            <person name="Jex A.R."/>
            <person name="Hall R.S."/>
            <person name="Safavi-Hemami H."/>
            <person name="Kaewkong W."/>
            <person name="Bertrand D."/>
            <person name="Gao S."/>
            <person name="Seet Q."/>
            <person name="Wongkham S."/>
            <person name="Teh B.T."/>
            <person name="Wongkham C."/>
            <person name="Intapan P.M."/>
            <person name="Maleewong W."/>
            <person name="Yang X."/>
            <person name="Hu M."/>
            <person name="Wang Z."/>
            <person name="Hofmann A."/>
            <person name="Sternberg P.W."/>
            <person name="Tan P."/>
            <person name="Wang J."/>
            <person name="Gasser R.B."/>
        </authorList>
    </citation>
    <scope>NUCLEOTIDE SEQUENCE [LARGE SCALE GENOMIC DNA]</scope>
</reference>
<keyword evidence="2" id="KW-1185">Reference proteome</keyword>
<protein>
    <submittedName>
        <fullName evidence="1">Uncharacterized protein</fullName>
    </submittedName>
</protein>
<name>A0A074Z8M7_OPIVI</name>
<dbReference type="RefSeq" id="XP_009172668.1">
    <property type="nucleotide sequence ID" value="XM_009174404.1"/>
</dbReference>
<dbReference type="AlphaFoldDB" id="A0A074Z8M7"/>